<feature type="region of interest" description="Interaction with tRNA" evidence="9">
    <location>
        <begin position="172"/>
        <end position="174"/>
    </location>
</feature>
<keyword evidence="6 9" id="KW-0694">RNA-binding</keyword>
<accession>A0A1G2MPG2</accession>
<dbReference type="SUPFAM" id="SSF52402">
    <property type="entry name" value="Adenine nucleotide alpha hydrolases-like"/>
    <property type="match status" value="1"/>
</dbReference>
<gene>
    <name evidence="9" type="primary">mnmA</name>
    <name evidence="12" type="ORF">A3D56_03255</name>
</gene>
<dbReference type="GO" id="GO:0002143">
    <property type="term" value="P:tRNA wobble position uridine thiolation"/>
    <property type="evidence" value="ECO:0007669"/>
    <property type="project" value="TreeGrafter"/>
</dbReference>
<dbReference type="EC" id="2.8.1.13" evidence="9"/>
<organism evidence="12 13">
    <name type="scientific">Candidatus Taylorbacteria bacterium RIFCSPHIGHO2_02_FULL_45_35</name>
    <dbReference type="NCBI Taxonomy" id="1802311"/>
    <lineage>
        <taxon>Bacteria</taxon>
        <taxon>Candidatus Tayloriibacteriota</taxon>
    </lineage>
</organism>
<evidence type="ECO:0000256" key="5">
    <source>
        <dbReference type="ARBA" id="ARBA00022840"/>
    </source>
</evidence>
<evidence type="ECO:0000313" key="12">
    <source>
        <dbReference type="EMBL" id="OHA25743.1"/>
    </source>
</evidence>
<feature type="region of interest" description="Interaction with tRNA" evidence="9">
    <location>
        <begin position="336"/>
        <end position="337"/>
    </location>
</feature>
<name>A0A1G2MPG2_9BACT</name>
<comment type="caution">
    <text evidence="9">Lacks conserved residue(s) required for the propagation of feature annotation.</text>
</comment>
<keyword evidence="2 9" id="KW-0808">Transferase</keyword>
<evidence type="ECO:0000256" key="3">
    <source>
        <dbReference type="ARBA" id="ARBA00022694"/>
    </source>
</evidence>
<keyword evidence="4 9" id="KW-0547">Nucleotide-binding</keyword>
<evidence type="ECO:0000256" key="8">
    <source>
        <dbReference type="ARBA" id="ARBA00051542"/>
    </source>
</evidence>
<dbReference type="GO" id="GO:0005524">
    <property type="term" value="F:ATP binding"/>
    <property type="evidence" value="ECO:0007669"/>
    <property type="project" value="UniProtKB-KW"/>
</dbReference>
<evidence type="ECO:0000313" key="13">
    <source>
        <dbReference type="Proteomes" id="UP000177943"/>
    </source>
</evidence>
<comment type="caution">
    <text evidence="12">The sequence shown here is derived from an EMBL/GenBank/DDBJ whole genome shotgun (WGS) entry which is preliminary data.</text>
</comment>
<dbReference type="InterPro" id="IPR023382">
    <property type="entry name" value="MnmA-like_central_sf"/>
</dbReference>
<evidence type="ECO:0000256" key="9">
    <source>
        <dbReference type="HAMAP-Rule" id="MF_00144"/>
    </source>
</evidence>
<evidence type="ECO:0000256" key="4">
    <source>
        <dbReference type="ARBA" id="ARBA00022741"/>
    </source>
</evidence>
<proteinExistence type="inferred from homology"/>
<dbReference type="PANTHER" id="PTHR11933">
    <property type="entry name" value="TRNA 5-METHYLAMINOMETHYL-2-THIOURIDYLATE -METHYLTRANSFERASE"/>
    <property type="match status" value="1"/>
</dbReference>
<keyword evidence="3 9" id="KW-0819">tRNA processing</keyword>
<keyword evidence="7" id="KW-1015">Disulfide bond</keyword>
<feature type="site" description="Interaction with tRNA" evidence="9">
    <location>
        <position position="384"/>
    </location>
</feature>
<dbReference type="InterPro" id="IPR046885">
    <property type="entry name" value="MnmA-like_C"/>
</dbReference>
<dbReference type="Pfam" id="PF03054">
    <property type="entry name" value="tRNA_Me_trans"/>
    <property type="match status" value="1"/>
</dbReference>
<evidence type="ECO:0000259" key="10">
    <source>
        <dbReference type="Pfam" id="PF20258"/>
    </source>
</evidence>
<dbReference type="Pfam" id="PF20258">
    <property type="entry name" value="tRNA_Me_trans_C"/>
    <property type="match status" value="1"/>
</dbReference>
<feature type="active site" description="Nucleophile" evidence="9">
    <location>
        <position position="113"/>
    </location>
</feature>
<dbReference type="AlphaFoldDB" id="A0A1G2MPG2"/>
<feature type="binding site" evidence="9">
    <location>
        <position position="39"/>
    </location>
    <ligand>
        <name>ATP</name>
        <dbReference type="ChEBI" id="CHEBI:30616"/>
    </ligand>
</feature>
<evidence type="ECO:0000259" key="11">
    <source>
        <dbReference type="Pfam" id="PF20259"/>
    </source>
</evidence>
<dbReference type="FunFam" id="3.40.50.620:FF:000115">
    <property type="entry name" value="tRNA-specific 2-thiouridylase MnmA"/>
    <property type="match status" value="1"/>
</dbReference>
<protein>
    <recommendedName>
        <fullName evidence="9">tRNA-specific 2-thiouridylase MnmA</fullName>
        <ecNumber evidence="9">2.8.1.13</ecNumber>
    </recommendedName>
</protein>
<feature type="binding site" evidence="9">
    <location>
        <begin position="13"/>
        <end position="20"/>
    </location>
    <ligand>
        <name>ATP</name>
        <dbReference type="ChEBI" id="CHEBI:30616"/>
    </ligand>
</feature>
<feature type="site" description="Interaction with tRNA" evidence="9">
    <location>
        <position position="138"/>
    </location>
</feature>
<dbReference type="Gene3D" id="2.40.30.10">
    <property type="entry name" value="Translation factors"/>
    <property type="match status" value="1"/>
</dbReference>
<feature type="domain" description="tRNA-specific 2-thiouridylase MnmA-like central" evidence="11">
    <location>
        <begin position="230"/>
        <end position="297"/>
    </location>
</feature>
<dbReference type="InterPro" id="IPR046884">
    <property type="entry name" value="MnmA-like_central"/>
</dbReference>
<dbReference type="PANTHER" id="PTHR11933:SF5">
    <property type="entry name" value="MITOCHONDRIAL TRNA-SPECIFIC 2-THIOURIDYLASE 1"/>
    <property type="match status" value="1"/>
</dbReference>
<dbReference type="Proteomes" id="UP000177943">
    <property type="component" value="Unassembled WGS sequence"/>
</dbReference>
<comment type="subcellular location">
    <subcellularLocation>
        <location evidence="9">Cytoplasm</location>
    </subcellularLocation>
</comment>
<comment type="catalytic activity">
    <reaction evidence="8 9">
        <text>S-sulfanyl-L-cysteinyl-[protein] + uridine(34) in tRNA + AH2 + ATP = 2-thiouridine(34) in tRNA + L-cysteinyl-[protein] + A + AMP + diphosphate + H(+)</text>
        <dbReference type="Rhea" id="RHEA:47032"/>
        <dbReference type="Rhea" id="RHEA-COMP:10131"/>
        <dbReference type="Rhea" id="RHEA-COMP:11726"/>
        <dbReference type="Rhea" id="RHEA-COMP:11727"/>
        <dbReference type="Rhea" id="RHEA-COMP:11728"/>
        <dbReference type="ChEBI" id="CHEBI:13193"/>
        <dbReference type="ChEBI" id="CHEBI:15378"/>
        <dbReference type="ChEBI" id="CHEBI:17499"/>
        <dbReference type="ChEBI" id="CHEBI:29950"/>
        <dbReference type="ChEBI" id="CHEBI:30616"/>
        <dbReference type="ChEBI" id="CHEBI:33019"/>
        <dbReference type="ChEBI" id="CHEBI:61963"/>
        <dbReference type="ChEBI" id="CHEBI:65315"/>
        <dbReference type="ChEBI" id="CHEBI:87170"/>
        <dbReference type="ChEBI" id="CHEBI:456215"/>
        <dbReference type="EC" id="2.8.1.13"/>
    </reaction>
</comment>
<evidence type="ECO:0000256" key="1">
    <source>
        <dbReference type="ARBA" id="ARBA00022555"/>
    </source>
</evidence>
<dbReference type="Gene3D" id="3.40.50.620">
    <property type="entry name" value="HUPs"/>
    <property type="match status" value="1"/>
</dbReference>
<keyword evidence="5 9" id="KW-0067">ATP-binding</keyword>
<dbReference type="CDD" id="cd01998">
    <property type="entry name" value="MnmA_TRMU-like"/>
    <property type="match status" value="1"/>
</dbReference>
<sequence length="406" mass="45758">MLNASFRTKVYVGLSGGVDSSVSVALLKKAGYDATGVFIKVWQPDFNSPSTSSGQLQAACNWREDRLDAMRVCAKLGIPFVTLDLEKEYKKEVVDYMIREYKAGRTPNPDVMCNKEVKFGAFYKWAIENGADFIATGHYAQVIKHIIYNTKHKRVDGNVSCYMLHVSADSAKDQSYFLWNLKREQLPHVLFPVGHLKKPEVRKLAKKFGLITAEKKDSQGLCFIGKIDVKEFLSHYIKPKRGKVLNERGEVIGFHDGVVFLTEGERHGFTVNKKTNNDRPYYIIAKDISKNTITVSHKNSEGKLDQGLKSGVLLRPTNWISPELLVGRKKYEARFRYRQELFPVTLRAKDLVKHRVFDKARLGRSGTLIKVIFETPQSAVPVGQSLVLYDGDVCLGGGVIHSTLPN</sequence>
<feature type="binding site" evidence="9">
    <location>
        <position position="137"/>
    </location>
    <ligand>
        <name>ATP</name>
        <dbReference type="ChEBI" id="CHEBI:30616"/>
    </ligand>
</feature>
<keyword evidence="9" id="KW-0963">Cytoplasm</keyword>
<dbReference type="GO" id="GO:0103016">
    <property type="term" value="F:tRNA-uridine 2-sulfurtransferase activity"/>
    <property type="evidence" value="ECO:0007669"/>
    <property type="project" value="UniProtKB-EC"/>
</dbReference>
<dbReference type="GO" id="GO:0005737">
    <property type="term" value="C:cytoplasm"/>
    <property type="evidence" value="ECO:0007669"/>
    <property type="project" value="UniProtKB-SubCell"/>
</dbReference>
<dbReference type="HAMAP" id="MF_00144">
    <property type="entry name" value="tRNA_thiouridyl_MnmA"/>
    <property type="match status" value="1"/>
</dbReference>
<reference evidence="12 13" key="1">
    <citation type="journal article" date="2016" name="Nat. Commun.">
        <title>Thousands of microbial genomes shed light on interconnected biogeochemical processes in an aquifer system.</title>
        <authorList>
            <person name="Anantharaman K."/>
            <person name="Brown C.T."/>
            <person name="Hug L.A."/>
            <person name="Sharon I."/>
            <person name="Castelle C.J."/>
            <person name="Probst A.J."/>
            <person name="Thomas B.C."/>
            <person name="Singh A."/>
            <person name="Wilkins M.J."/>
            <person name="Karaoz U."/>
            <person name="Brodie E.L."/>
            <person name="Williams K.H."/>
            <person name="Hubbard S.S."/>
            <person name="Banfield J.F."/>
        </authorList>
    </citation>
    <scope>NUCLEOTIDE SEQUENCE [LARGE SCALE GENOMIC DNA]</scope>
</reference>
<dbReference type="InterPro" id="IPR014729">
    <property type="entry name" value="Rossmann-like_a/b/a_fold"/>
</dbReference>
<dbReference type="Pfam" id="PF20259">
    <property type="entry name" value="tRNA_Me_trans_M"/>
    <property type="match status" value="1"/>
</dbReference>
<evidence type="ECO:0000256" key="6">
    <source>
        <dbReference type="ARBA" id="ARBA00022884"/>
    </source>
</evidence>
<comment type="function">
    <text evidence="9">Catalyzes the 2-thiolation of uridine at the wobble position (U34) of tRNA, leading to the formation of s(2)U34.</text>
</comment>
<dbReference type="NCBIfam" id="NF001138">
    <property type="entry name" value="PRK00143.1"/>
    <property type="match status" value="1"/>
</dbReference>
<dbReference type="NCBIfam" id="TIGR00420">
    <property type="entry name" value="trmU"/>
    <property type="match status" value="1"/>
</dbReference>
<dbReference type="Gene3D" id="2.30.30.280">
    <property type="entry name" value="Adenine nucleotide alpha hydrolases-like domains"/>
    <property type="match status" value="1"/>
</dbReference>
<feature type="active site" description="Cysteine persulfide intermediate" evidence="9">
    <location>
        <position position="222"/>
    </location>
</feature>
<evidence type="ECO:0000256" key="7">
    <source>
        <dbReference type="ARBA" id="ARBA00023157"/>
    </source>
</evidence>
<dbReference type="InterPro" id="IPR004506">
    <property type="entry name" value="MnmA-like"/>
</dbReference>
<feature type="region of interest" description="Interaction with target base in tRNA" evidence="9">
    <location>
        <begin position="108"/>
        <end position="110"/>
    </location>
</feature>
<dbReference type="GO" id="GO:0000049">
    <property type="term" value="F:tRNA binding"/>
    <property type="evidence" value="ECO:0007669"/>
    <property type="project" value="UniProtKB-KW"/>
</dbReference>
<feature type="domain" description="tRNA-specific 2-thiouridylase MnmA-like C-terminal" evidence="10">
    <location>
        <begin position="313"/>
        <end position="400"/>
    </location>
</feature>
<comment type="similarity">
    <text evidence="9">Belongs to the MnmA/TRMU family.</text>
</comment>
<keyword evidence="1 9" id="KW-0820">tRNA-binding</keyword>
<evidence type="ECO:0000256" key="2">
    <source>
        <dbReference type="ARBA" id="ARBA00022679"/>
    </source>
</evidence>
<dbReference type="EMBL" id="MHRP01000046">
    <property type="protein sequence ID" value="OHA25743.1"/>
    <property type="molecule type" value="Genomic_DNA"/>
</dbReference>